<organism evidence="1 2">
    <name type="scientific">Mycena pura</name>
    <dbReference type="NCBI Taxonomy" id="153505"/>
    <lineage>
        <taxon>Eukaryota</taxon>
        <taxon>Fungi</taxon>
        <taxon>Dikarya</taxon>
        <taxon>Basidiomycota</taxon>
        <taxon>Agaricomycotina</taxon>
        <taxon>Agaricomycetes</taxon>
        <taxon>Agaricomycetidae</taxon>
        <taxon>Agaricales</taxon>
        <taxon>Marasmiineae</taxon>
        <taxon>Mycenaceae</taxon>
        <taxon>Mycena</taxon>
    </lineage>
</organism>
<reference evidence="1" key="1">
    <citation type="submission" date="2023-03" db="EMBL/GenBank/DDBJ databases">
        <title>Massive genome expansion in bonnet fungi (Mycena s.s.) driven by repeated elements and novel gene families across ecological guilds.</title>
        <authorList>
            <consortium name="Lawrence Berkeley National Laboratory"/>
            <person name="Harder C.B."/>
            <person name="Miyauchi S."/>
            <person name="Viragh M."/>
            <person name="Kuo A."/>
            <person name="Thoen E."/>
            <person name="Andreopoulos B."/>
            <person name="Lu D."/>
            <person name="Skrede I."/>
            <person name="Drula E."/>
            <person name="Henrissat B."/>
            <person name="Morin E."/>
            <person name="Kohler A."/>
            <person name="Barry K."/>
            <person name="LaButti K."/>
            <person name="Morin E."/>
            <person name="Salamov A."/>
            <person name="Lipzen A."/>
            <person name="Mereny Z."/>
            <person name="Hegedus B."/>
            <person name="Baldrian P."/>
            <person name="Stursova M."/>
            <person name="Weitz H."/>
            <person name="Taylor A."/>
            <person name="Grigoriev I.V."/>
            <person name="Nagy L.G."/>
            <person name="Martin F."/>
            <person name="Kauserud H."/>
        </authorList>
    </citation>
    <scope>NUCLEOTIDE SEQUENCE</scope>
    <source>
        <strain evidence="1">9144</strain>
    </source>
</reference>
<dbReference type="Proteomes" id="UP001219525">
    <property type="component" value="Unassembled WGS sequence"/>
</dbReference>
<dbReference type="InterPro" id="IPR023696">
    <property type="entry name" value="Ureohydrolase_dom_sf"/>
</dbReference>
<dbReference type="SUPFAM" id="SSF52768">
    <property type="entry name" value="Arginase/deacetylase"/>
    <property type="match status" value="1"/>
</dbReference>
<evidence type="ECO:0000313" key="2">
    <source>
        <dbReference type="Proteomes" id="UP001219525"/>
    </source>
</evidence>
<name>A0AAD6VTT5_9AGAR</name>
<evidence type="ECO:0000313" key="1">
    <source>
        <dbReference type="EMBL" id="KAJ7221676.1"/>
    </source>
</evidence>
<dbReference type="Gene3D" id="3.40.800.20">
    <property type="entry name" value="Histone deacetylase domain"/>
    <property type="match status" value="1"/>
</dbReference>
<feature type="non-terminal residue" evidence="1">
    <location>
        <position position="60"/>
    </location>
</feature>
<dbReference type="EMBL" id="JARJCW010000008">
    <property type="protein sequence ID" value="KAJ7221676.1"/>
    <property type="molecule type" value="Genomic_DNA"/>
</dbReference>
<dbReference type="AlphaFoldDB" id="A0AAD6VTT5"/>
<proteinExistence type="predicted"/>
<sequence>VTHGSVSSYGMLPKMHVLRPKRATLEAMTAFYTDECIQFLARVTPETAEDLTHEGLLRFY</sequence>
<keyword evidence="2" id="KW-1185">Reference proteome</keyword>
<dbReference type="InterPro" id="IPR037138">
    <property type="entry name" value="His_deacetylse_dom_sf"/>
</dbReference>
<protein>
    <submittedName>
        <fullName evidence="1">Uncharacterized protein</fullName>
    </submittedName>
</protein>
<comment type="caution">
    <text evidence="1">The sequence shown here is derived from an EMBL/GenBank/DDBJ whole genome shotgun (WGS) entry which is preliminary data.</text>
</comment>
<gene>
    <name evidence="1" type="ORF">GGX14DRAFT_353638</name>
</gene>
<accession>A0AAD6VTT5</accession>